<evidence type="ECO:0000256" key="20">
    <source>
        <dbReference type="ARBA" id="ARBA00023315"/>
    </source>
</evidence>
<keyword evidence="14" id="KW-0653">Protein transport</keyword>
<evidence type="ECO:0000256" key="19">
    <source>
        <dbReference type="ARBA" id="ARBA00023242"/>
    </source>
</evidence>
<comment type="caution">
    <text evidence="27">The sequence shown here is derived from an EMBL/GenBank/DDBJ whole genome shotgun (WGS) entry which is preliminary data.</text>
</comment>
<keyword evidence="6" id="KW-0813">Transport</keyword>
<evidence type="ECO:0000256" key="11">
    <source>
        <dbReference type="ARBA" id="ARBA00022679"/>
    </source>
</evidence>
<evidence type="ECO:0000256" key="9">
    <source>
        <dbReference type="ARBA" id="ARBA00022490"/>
    </source>
</evidence>
<evidence type="ECO:0000256" key="12">
    <source>
        <dbReference type="ARBA" id="ARBA00022816"/>
    </source>
</evidence>
<dbReference type="InterPro" id="IPR045107">
    <property type="entry name" value="SAC3/GANP/THP3"/>
</dbReference>
<keyword evidence="17 24" id="KW-0175">Coiled coil</keyword>
<gene>
    <name evidence="27" type="ORF">ABEB36_008544</name>
</gene>
<feature type="domain" description="SAC3/GANP/THP3 conserved" evidence="26">
    <location>
        <begin position="264"/>
        <end position="556"/>
    </location>
</feature>
<protein>
    <recommendedName>
        <fullName evidence="23">Germinal-center associated nuclear protein</fullName>
        <ecNumber evidence="5">2.3.1.48</ecNumber>
    </recommendedName>
</protein>
<keyword evidence="12" id="KW-0509">mRNA transport</keyword>
<dbReference type="GO" id="GO:0051028">
    <property type="term" value="P:mRNA transport"/>
    <property type="evidence" value="ECO:0007669"/>
    <property type="project" value="UniProtKB-KW"/>
</dbReference>
<evidence type="ECO:0000256" key="17">
    <source>
        <dbReference type="ARBA" id="ARBA00023054"/>
    </source>
</evidence>
<evidence type="ECO:0000256" key="1">
    <source>
        <dbReference type="ARBA" id="ARBA00004286"/>
    </source>
</evidence>
<dbReference type="Proteomes" id="UP001566132">
    <property type="component" value="Unassembled WGS sequence"/>
</dbReference>
<keyword evidence="13" id="KW-0391">Immunity</keyword>
<dbReference type="GO" id="GO:0005654">
    <property type="term" value="C:nucleoplasm"/>
    <property type="evidence" value="ECO:0007669"/>
    <property type="project" value="UniProtKB-SubCell"/>
</dbReference>
<evidence type="ECO:0000256" key="18">
    <source>
        <dbReference type="ARBA" id="ARBA00023132"/>
    </source>
</evidence>
<evidence type="ECO:0000256" key="21">
    <source>
        <dbReference type="ARBA" id="ARBA00038443"/>
    </source>
</evidence>
<evidence type="ECO:0000256" key="10">
    <source>
        <dbReference type="ARBA" id="ARBA00022553"/>
    </source>
</evidence>
<dbReference type="PANTHER" id="PTHR12436">
    <property type="entry name" value="80 KDA MCM3-ASSOCIATED PROTEIN"/>
    <property type="match status" value="1"/>
</dbReference>
<comment type="subcellular location">
    <subcellularLocation>
        <location evidence="1">Chromosome</location>
    </subcellularLocation>
    <subcellularLocation>
        <location evidence="2">Cytoplasm</location>
    </subcellularLocation>
    <subcellularLocation>
        <location evidence="3">Nucleus</location>
        <location evidence="3">Nuclear pore complex</location>
    </subcellularLocation>
    <subcellularLocation>
        <location evidence="4">Nucleus</location>
        <location evidence="4">Nucleoplasm</location>
    </subcellularLocation>
</comment>
<keyword evidence="16" id="KW-0811">Translocation</keyword>
<evidence type="ECO:0000256" key="6">
    <source>
        <dbReference type="ARBA" id="ARBA00022448"/>
    </source>
</evidence>
<comment type="function">
    <text evidence="22">As a component of the TREX-2 complex, involved in the export of mRNAs to the cytoplasm through the nuclear pores. Through the acetylation of histones, affects the assembly of nucleosomes at immunoglobulin variable region genes and promotes the recruitment and positioning of transcription complex to favor DNA cytosine deaminase AICDA/AID targeting, hence promoting somatic hypermutations.</text>
</comment>
<evidence type="ECO:0000256" key="24">
    <source>
        <dbReference type="SAM" id="Coils"/>
    </source>
</evidence>
<proteinExistence type="inferred from homology"/>
<evidence type="ECO:0000256" key="16">
    <source>
        <dbReference type="ARBA" id="ARBA00023010"/>
    </source>
</evidence>
<evidence type="ECO:0000259" key="26">
    <source>
        <dbReference type="Pfam" id="PF03399"/>
    </source>
</evidence>
<evidence type="ECO:0000256" key="22">
    <source>
        <dbReference type="ARBA" id="ARBA00055631"/>
    </source>
</evidence>
<evidence type="ECO:0000256" key="25">
    <source>
        <dbReference type="SAM" id="MobiDB-lite"/>
    </source>
</evidence>
<evidence type="ECO:0000256" key="7">
    <source>
        <dbReference type="ARBA" id="ARBA00022454"/>
    </source>
</evidence>
<keyword evidence="9" id="KW-0963">Cytoplasm</keyword>
<evidence type="ECO:0000256" key="13">
    <source>
        <dbReference type="ARBA" id="ARBA00022859"/>
    </source>
</evidence>
<dbReference type="GO" id="GO:0061733">
    <property type="term" value="F:protein-lysine-acetyltransferase activity"/>
    <property type="evidence" value="ECO:0007669"/>
    <property type="project" value="UniProtKB-EC"/>
</dbReference>
<reference evidence="27 28" key="1">
    <citation type="submission" date="2024-05" db="EMBL/GenBank/DDBJ databases">
        <title>Genetic variation in Jamaican populations of the coffee berry borer (Hypothenemus hampei).</title>
        <authorList>
            <person name="Errbii M."/>
            <person name="Myrie A."/>
        </authorList>
    </citation>
    <scope>NUCLEOTIDE SEQUENCE [LARGE SCALE GENOMIC DNA]</scope>
    <source>
        <strain evidence="27">JA-Hopewell-2020-01-JO</strain>
        <tissue evidence="27">Whole body</tissue>
    </source>
</reference>
<evidence type="ECO:0000256" key="14">
    <source>
        <dbReference type="ARBA" id="ARBA00022927"/>
    </source>
</evidence>
<evidence type="ECO:0000256" key="15">
    <source>
        <dbReference type="ARBA" id="ARBA00022990"/>
    </source>
</evidence>
<dbReference type="Pfam" id="PF03399">
    <property type="entry name" value="SAC3_GANP"/>
    <property type="match status" value="1"/>
</dbReference>
<dbReference type="GO" id="GO:0015031">
    <property type="term" value="P:protein transport"/>
    <property type="evidence" value="ECO:0007669"/>
    <property type="project" value="UniProtKB-KW"/>
</dbReference>
<feature type="coiled-coil region" evidence="24">
    <location>
        <begin position="1537"/>
        <end position="1564"/>
    </location>
</feature>
<evidence type="ECO:0000256" key="2">
    <source>
        <dbReference type="ARBA" id="ARBA00004496"/>
    </source>
</evidence>
<dbReference type="GO" id="GO:0005737">
    <property type="term" value="C:cytoplasm"/>
    <property type="evidence" value="ECO:0007669"/>
    <property type="project" value="UniProtKB-SubCell"/>
</dbReference>
<evidence type="ECO:0000256" key="5">
    <source>
        <dbReference type="ARBA" id="ARBA00013184"/>
    </source>
</evidence>
<dbReference type="GO" id="GO:0002376">
    <property type="term" value="P:immune system process"/>
    <property type="evidence" value="ECO:0007669"/>
    <property type="project" value="UniProtKB-KW"/>
</dbReference>
<evidence type="ECO:0000313" key="28">
    <source>
        <dbReference type="Proteomes" id="UP001566132"/>
    </source>
</evidence>
<name>A0ABD1EMA3_HYPHA</name>
<dbReference type="GO" id="GO:0005694">
    <property type="term" value="C:chromosome"/>
    <property type="evidence" value="ECO:0007669"/>
    <property type="project" value="UniProtKB-SubCell"/>
</dbReference>
<dbReference type="FunFam" id="1.25.40.990:FF:000003">
    <property type="entry name" value="germinal-center associated nuclear protein isoform X2"/>
    <property type="match status" value="1"/>
</dbReference>
<keyword evidence="18" id="KW-0906">Nuclear pore complex</keyword>
<keyword evidence="19" id="KW-0539">Nucleus</keyword>
<keyword evidence="7" id="KW-0158">Chromosome</keyword>
<keyword evidence="8" id="KW-0488">Methylation</keyword>
<dbReference type="EC" id="2.3.1.48" evidence="5"/>
<dbReference type="Gene3D" id="1.25.40.990">
    <property type="match status" value="1"/>
</dbReference>
<evidence type="ECO:0000256" key="4">
    <source>
        <dbReference type="ARBA" id="ARBA00004642"/>
    </source>
</evidence>
<keyword evidence="28" id="KW-1185">Reference proteome</keyword>
<evidence type="ECO:0000256" key="8">
    <source>
        <dbReference type="ARBA" id="ARBA00022481"/>
    </source>
</evidence>
<keyword evidence="11" id="KW-0808">Transferase</keyword>
<accession>A0ABD1EMA3</accession>
<evidence type="ECO:0000256" key="3">
    <source>
        <dbReference type="ARBA" id="ARBA00004567"/>
    </source>
</evidence>
<feature type="region of interest" description="Disordered" evidence="25">
    <location>
        <begin position="905"/>
        <end position="924"/>
    </location>
</feature>
<keyword evidence="15" id="KW-0007">Acetylation</keyword>
<sequence length="1576" mass="184682">MDQEVKRPNETFKIVCTLYPETFELNKSLCKSYFRQYGKLLRIIFKPKSRAIVIEYTNQEDYLNALAGPNEYNGHSFKLEPFESKAQPVVRNEMGSSAGRTKSKDKVVKKHKLVYLSRKLPKKTVPYVDSNEINEELAAMSGYSNVNEDVALVSQEKAKYFPKLKRVWKNSENKLVNPLTDQGKSSTEKKKITKAVVKNKTKEKTKLLTGEQLELLKSLKSQANSVEEKYKILDARDKLLRSTLKNSKKYRLKSSPTAGTCPDMCPEKERLLREIQHQVSLYEQDGATRHCMDASKAVKQYSRSSADQEAPLPHELRPVSVLQMTMTYLMYNIMDLPENDSEVNIAEWFHFLWDRTRGIRKDITQQALCCQKSVELVEQCARFHIHCSARLMGEDPSVFDQKINTENLTKCLQTLKYMYHDLELKGEQCPNEAEFRAYIILLNLSDANFLWEVQKLSRDIQNSAEVKFALQVYSAFEKHNYVKFFKLIKSTTYLNACILMRYFVQVRVQAIELLIKCYTPPKSISFYPIEDLTRSLFFDDNEVAIDFMNTYGIGLNNSRTNFMLERSSFLIPEFPYVLDRSKGVETKRNSSVGTVVCGKEISAELYMQVQTHQVHNSFDKNGYLIRDELFQQIELNIEDSLLEDGDSRESTPERKSIVTNIFAPRCKANFALKNSTSPIGFSQIKEDKNSLVEPKIDSSSIFHQKKLETTSIFTPTTFSNFQPLYKRDPKDFPNTNKDPINLFKPKDEIDSTQGKKNIFSSMGSSETKGIPNIFSQKPSSDEVFSQVKTEQRIAVIGEEQMDDSHIEKSIFPRQEDLKKSGDFPKRGGFTFVLNRPLKTEVPNIFAIQSESHHDAKDKSEIKMDQTKKEEEIKRVQEEVKRLNEEIRRKNEEAAKNRRLEAERLKREEEEKRKQEELHKKEQERIKQELFKAEKARQEQEMKKRLAEMERKRKQIEETKKNAEIKEIVKVVVNKMIDTIELNIREQTLQRIRENIKKRTQIRFCRKWHSITVKRMKKRKALDCNPTFVHTRSVTECAQDLYSQTQDLVLSNMKRYKYGRPLCIPILQEQPLGRLELFHLTYSTLRRRLCELKEKWHQHIYWKVVISLPDINEMITGLLRLEETLKKFINWQLDHYGNIIYIEEHKTVTYCVEQQQGIDVQSNDSSAFIFIAKNFNEILQKRIFENLKNFGIYMKMPIVLILEDTTNAESYLENLKSTEIVSKYLIYSCNIYSPTLLEVIENALIFLAKGVERYPPLQMDTLYSFIKTNLCTEIWKKAGSYTRWNHEYNFCMRDPNIVISLYNEGLNLLTKIVLDETSKEYAVFPSIFRDYLPNKVPDVLPCDYRYFPNFWYSEVYKEHLKLILNNLKLPSFLENWPPTNRIELEESIISYCNKVFKNPRHICSTLINILSNQAETYEGNFNLVNWIEVIQIMAQEKLQEQDLKLPKPLFSDVFDRCIVVYNIDVINEYGASDWFYRNNPTIECFKKIVANKLSREIEYNNQVTHNRKRLLDVSSEPEDILEAIERAEKILRSPKNLCLESKSDIEVLNRSIEDLEDSIRVVKKIDKMNFCKKFIES</sequence>
<dbReference type="InterPro" id="IPR005062">
    <property type="entry name" value="SAC3/GANP/THP3_conserved"/>
</dbReference>
<dbReference type="GO" id="GO:0005643">
    <property type="term" value="C:nuclear pore"/>
    <property type="evidence" value="ECO:0007669"/>
    <property type="project" value="UniProtKB-SubCell"/>
</dbReference>
<keyword evidence="10" id="KW-0597">Phosphoprotein</keyword>
<organism evidence="27 28">
    <name type="scientific">Hypothenemus hampei</name>
    <name type="common">Coffee berry borer</name>
    <dbReference type="NCBI Taxonomy" id="57062"/>
    <lineage>
        <taxon>Eukaryota</taxon>
        <taxon>Metazoa</taxon>
        <taxon>Ecdysozoa</taxon>
        <taxon>Arthropoda</taxon>
        <taxon>Hexapoda</taxon>
        <taxon>Insecta</taxon>
        <taxon>Pterygota</taxon>
        <taxon>Neoptera</taxon>
        <taxon>Endopterygota</taxon>
        <taxon>Coleoptera</taxon>
        <taxon>Polyphaga</taxon>
        <taxon>Cucujiformia</taxon>
        <taxon>Curculionidae</taxon>
        <taxon>Scolytinae</taxon>
        <taxon>Hypothenemus</taxon>
    </lineage>
</organism>
<comment type="similarity">
    <text evidence="21">Belongs to the SAC3 family.</text>
</comment>
<dbReference type="PANTHER" id="PTHR12436:SF3">
    <property type="entry name" value="GERMINAL-CENTER ASSOCIATED NUCLEAR PROTEIN"/>
    <property type="match status" value="1"/>
</dbReference>
<keyword evidence="20" id="KW-0012">Acyltransferase</keyword>
<evidence type="ECO:0000256" key="23">
    <source>
        <dbReference type="ARBA" id="ARBA00069544"/>
    </source>
</evidence>
<dbReference type="EMBL" id="JBDJPC010000006">
    <property type="protein sequence ID" value="KAL1497615.1"/>
    <property type="molecule type" value="Genomic_DNA"/>
</dbReference>
<evidence type="ECO:0000313" key="27">
    <source>
        <dbReference type="EMBL" id="KAL1497615.1"/>
    </source>
</evidence>